<keyword evidence="2" id="KW-1185">Reference proteome</keyword>
<evidence type="ECO:0000313" key="1">
    <source>
        <dbReference type="EMBL" id="CAG8568451.1"/>
    </source>
</evidence>
<organism evidence="1 2">
    <name type="scientific">Cetraspora pellucida</name>
    <dbReference type="NCBI Taxonomy" id="1433469"/>
    <lineage>
        <taxon>Eukaryota</taxon>
        <taxon>Fungi</taxon>
        <taxon>Fungi incertae sedis</taxon>
        <taxon>Mucoromycota</taxon>
        <taxon>Glomeromycotina</taxon>
        <taxon>Glomeromycetes</taxon>
        <taxon>Diversisporales</taxon>
        <taxon>Gigasporaceae</taxon>
        <taxon>Cetraspora</taxon>
    </lineage>
</organism>
<reference evidence="1" key="1">
    <citation type="submission" date="2021-06" db="EMBL/GenBank/DDBJ databases">
        <authorList>
            <person name="Kallberg Y."/>
            <person name="Tangrot J."/>
            <person name="Rosling A."/>
        </authorList>
    </citation>
    <scope>NUCLEOTIDE SEQUENCE</scope>
    <source>
        <strain evidence="1">FL966</strain>
    </source>
</reference>
<name>A0A9N9BLR7_9GLOM</name>
<accession>A0A9N9BLR7</accession>
<dbReference type="AlphaFoldDB" id="A0A9N9BLR7"/>
<gene>
    <name evidence="1" type="ORF">CPELLU_LOCUS5537</name>
</gene>
<dbReference type="OrthoDB" id="5330842at2759"/>
<dbReference type="EMBL" id="CAJVQA010003175">
    <property type="protein sequence ID" value="CAG8568451.1"/>
    <property type="molecule type" value="Genomic_DNA"/>
</dbReference>
<proteinExistence type="predicted"/>
<sequence>MYKEGILVEKCRKTKVWPENLCLAKIKVTRFVTELKVQPIRKTLPFWLADSYEFHPQNQQAQLAFIYTTIISCEEVLKQAISKCSVPVIKKYIKHNYTKNICYWALKAHQHLPFLLQMTSTNFLESYHSKLKQISSPHHGLIGICNRIVIIDTKKQSDSEYVGFEFHTKKISVIGINYKILDEIHKLSYPVQKLIVNEIFAIEKRLKKDSRFEINEYQELVEIKKPKRTKAKKVTENRCIIVDELIE</sequence>
<comment type="caution">
    <text evidence="1">The sequence shown here is derived from an EMBL/GenBank/DDBJ whole genome shotgun (WGS) entry which is preliminary data.</text>
</comment>
<evidence type="ECO:0000313" key="2">
    <source>
        <dbReference type="Proteomes" id="UP000789759"/>
    </source>
</evidence>
<protein>
    <submittedName>
        <fullName evidence="1">9920_t:CDS:1</fullName>
    </submittedName>
</protein>
<dbReference type="Proteomes" id="UP000789759">
    <property type="component" value="Unassembled WGS sequence"/>
</dbReference>